<keyword evidence="5" id="KW-0479">Metal-binding</keyword>
<keyword evidence="3" id="KW-1017">Isopeptide bond</keyword>
<dbReference type="PANTHER" id="PTHR12247">
    <property type="entry name" value="POLYCOMB GROUP PROTEIN"/>
    <property type="match status" value="1"/>
</dbReference>
<dbReference type="InterPro" id="IPR050548">
    <property type="entry name" value="PcG_chromatin_remod_factors"/>
</dbReference>
<evidence type="ECO:0000259" key="12">
    <source>
        <dbReference type="PROSITE" id="PS52014"/>
    </source>
</evidence>
<evidence type="ECO:0000256" key="9">
    <source>
        <dbReference type="ARBA" id="ARBA00022853"/>
    </source>
</evidence>
<gene>
    <name evidence="13" type="ORF">R5R35_003320</name>
</gene>
<keyword evidence="10" id="KW-0539">Nucleus</keyword>
<name>A0AAN9Z5L0_9ORTH</name>
<evidence type="ECO:0000256" key="7">
    <source>
        <dbReference type="ARBA" id="ARBA00022833"/>
    </source>
</evidence>
<dbReference type="PROSITE" id="PS52014">
    <property type="entry name" value="SAMD1_WH"/>
    <property type="match status" value="1"/>
</dbReference>
<evidence type="ECO:0000313" key="14">
    <source>
        <dbReference type="Proteomes" id="UP001378592"/>
    </source>
</evidence>
<dbReference type="InterPro" id="IPR011011">
    <property type="entry name" value="Znf_FYVE_PHD"/>
</dbReference>
<organism evidence="13 14">
    <name type="scientific">Gryllus longicercus</name>
    <dbReference type="NCBI Taxonomy" id="2509291"/>
    <lineage>
        <taxon>Eukaryota</taxon>
        <taxon>Metazoa</taxon>
        <taxon>Ecdysozoa</taxon>
        <taxon>Arthropoda</taxon>
        <taxon>Hexapoda</taxon>
        <taxon>Insecta</taxon>
        <taxon>Pterygota</taxon>
        <taxon>Neoptera</taxon>
        <taxon>Polyneoptera</taxon>
        <taxon>Orthoptera</taxon>
        <taxon>Ensifera</taxon>
        <taxon>Gryllidea</taxon>
        <taxon>Grylloidea</taxon>
        <taxon>Gryllidae</taxon>
        <taxon>Gryllinae</taxon>
        <taxon>Gryllus</taxon>
    </lineage>
</organism>
<evidence type="ECO:0000313" key="13">
    <source>
        <dbReference type="EMBL" id="KAK7863834.1"/>
    </source>
</evidence>
<feature type="compositionally biased region" description="Basic and acidic residues" evidence="11">
    <location>
        <begin position="299"/>
        <end position="311"/>
    </location>
</feature>
<keyword evidence="4" id="KW-0597">Phosphoprotein</keyword>
<evidence type="ECO:0000256" key="8">
    <source>
        <dbReference type="ARBA" id="ARBA00022843"/>
    </source>
</evidence>
<protein>
    <recommendedName>
        <fullName evidence="12">SAMD1-like winged helix (WH) domain-containing protein</fullName>
    </recommendedName>
</protein>
<dbReference type="EMBL" id="JAZDUA010000218">
    <property type="protein sequence ID" value="KAK7863834.1"/>
    <property type="molecule type" value="Genomic_DNA"/>
</dbReference>
<evidence type="ECO:0000256" key="10">
    <source>
        <dbReference type="ARBA" id="ARBA00023242"/>
    </source>
</evidence>
<dbReference type="Pfam" id="PF00536">
    <property type="entry name" value="SAM_1"/>
    <property type="match status" value="1"/>
</dbReference>
<dbReference type="AlphaFoldDB" id="A0AAN9Z5L0"/>
<feature type="region of interest" description="Disordered" evidence="11">
    <location>
        <begin position="333"/>
        <end position="356"/>
    </location>
</feature>
<evidence type="ECO:0000256" key="5">
    <source>
        <dbReference type="ARBA" id="ARBA00022723"/>
    </source>
</evidence>
<dbReference type="GO" id="GO:0003677">
    <property type="term" value="F:DNA binding"/>
    <property type="evidence" value="ECO:0007669"/>
    <property type="project" value="InterPro"/>
</dbReference>
<dbReference type="InterPro" id="IPR013761">
    <property type="entry name" value="SAM/pointed_sf"/>
</dbReference>
<dbReference type="GO" id="GO:0042393">
    <property type="term" value="F:histone binding"/>
    <property type="evidence" value="ECO:0007669"/>
    <property type="project" value="TreeGrafter"/>
</dbReference>
<feature type="domain" description="SAMD1-like winged helix (WH)" evidence="12">
    <location>
        <begin position="63"/>
        <end position="139"/>
    </location>
</feature>
<sequence>MRGGGGKHLVGSFPSTNGPGGPRAGLTGITCEKRGSAGVGPAARFRVRSGEQEQHCYSLCVVNLTMSEIKNKDRILEAIDQLRRRKARPDADRICNFLLRRFSVSSKDTIADLERMVQAEIVIRVEYKGNISYRNAAKWSRLAVYKHKGNVMENNNIIEVRSLLSRAFASLLVEDPDYLDFGVPENELKKSILEEDPCLEWGDVDSILLREINSGYLVRLKNNNYSLADHPVPSCTTNGNIENSSDVHMLKFESSSSSHFDDEPNNIGGSEEIDTSIKISSPKATDVNNEKSIGIQDDAETRETNPSRTEPHTAVNVSGFRVGVRRKRAKKVFDPSDNNIPTRKRGRPLGSTNKSKDVASVAAKVEPLGPVCSICHLQVNGRRGLYEKFLTCANCTNKAHPSCLDVGDKLMPFWQCMQCKICPHCMQSGEFEQLVTCWGCGDGWHPTCHYPEILERANGSKWYCFRCLPSKPKNVNGTSDSPAPDAIPISYPASASVTSCDSDDQIDECIPDASEWTVDEVSRYLANQGYPEEAAIFKLNEIDGASLLLMKRSDVLLGLQLKLGPALKLYGQVKRLQIRQSDPQLIWA</sequence>
<evidence type="ECO:0000256" key="1">
    <source>
        <dbReference type="ARBA" id="ARBA00004123"/>
    </source>
</evidence>
<keyword evidence="9" id="KW-0156">Chromatin regulator</keyword>
<evidence type="ECO:0000256" key="6">
    <source>
        <dbReference type="ARBA" id="ARBA00022771"/>
    </source>
</evidence>
<keyword evidence="7" id="KW-0862">Zinc</keyword>
<dbReference type="SUPFAM" id="SSF57903">
    <property type="entry name" value="FYVE/PHD zinc finger"/>
    <property type="match status" value="1"/>
</dbReference>
<dbReference type="GO" id="GO:0045892">
    <property type="term" value="P:negative regulation of DNA-templated transcription"/>
    <property type="evidence" value="ECO:0007669"/>
    <property type="project" value="TreeGrafter"/>
</dbReference>
<keyword evidence="6" id="KW-0863">Zinc-finger</keyword>
<dbReference type="Gene3D" id="3.30.40.10">
    <property type="entry name" value="Zinc/RING finger domain, C3HC4 (zinc finger)"/>
    <property type="match status" value="1"/>
</dbReference>
<dbReference type="SUPFAM" id="SSF47769">
    <property type="entry name" value="SAM/Pointed domain"/>
    <property type="match status" value="1"/>
</dbReference>
<reference evidence="13 14" key="1">
    <citation type="submission" date="2024-03" db="EMBL/GenBank/DDBJ databases">
        <title>The genome assembly and annotation of the cricket Gryllus longicercus Weissman &amp; Gray.</title>
        <authorList>
            <person name="Szrajer S."/>
            <person name="Gray D."/>
            <person name="Ylla G."/>
        </authorList>
    </citation>
    <scope>NUCLEOTIDE SEQUENCE [LARGE SCALE GENOMIC DNA]</scope>
    <source>
        <strain evidence="13">DAG 2021-001</strain>
        <tissue evidence="13">Whole body minus gut</tissue>
    </source>
</reference>
<dbReference type="Proteomes" id="UP001378592">
    <property type="component" value="Unassembled WGS sequence"/>
</dbReference>
<dbReference type="InterPro" id="IPR001660">
    <property type="entry name" value="SAM"/>
</dbReference>
<feature type="region of interest" description="Disordered" evidence="11">
    <location>
        <begin position="255"/>
        <end position="313"/>
    </location>
</feature>
<feature type="compositionally biased region" description="Polar residues" evidence="11">
    <location>
        <begin position="277"/>
        <end position="291"/>
    </location>
</feature>
<dbReference type="PANTHER" id="PTHR12247:SF139">
    <property type="entry name" value="ATHERIN-RELATED"/>
    <property type="match status" value="1"/>
</dbReference>
<evidence type="ECO:0000256" key="4">
    <source>
        <dbReference type="ARBA" id="ARBA00022553"/>
    </source>
</evidence>
<dbReference type="InterPro" id="IPR013083">
    <property type="entry name" value="Znf_RING/FYVE/PHD"/>
</dbReference>
<evidence type="ECO:0000256" key="2">
    <source>
        <dbReference type="ARBA" id="ARBA00022491"/>
    </source>
</evidence>
<dbReference type="GO" id="GO:0006325">
    <property type="term" value="P:chromatin organization"/>
    <property type="evidence" value="ECO:0007669"/>
    <property type="project" value="UniProtKB-KW"/>
</dbReference>
<dbReference type="InterPro" id="IPR001965">
    <property type="entry name" value="Znf_PHD"/>
</dbReference>
<dbReference type="GO" id="GO:0008270">
    <property type="term" value="F:zinc ion binding"/>
    <property type="evidence" value="ECO:0007669"/>
    <property type="project" value="UniProtKB-KW"/>
</dbReference>
<keyword evidence="2" id="KW-0678">Repressor</keyword>
<comment type="subcellular location">
    <subcellularLocation>
        <location evidence="1">Nucleus</location>
    </subcellularLocation>
</comment>
<dbReference type="SMART" id="SM00249">
    <property type="entry name" value="PHD"/>
    <property type="match status" value="2"/>
</dbReference>
<dbReference type="InterPro" id="IPR048589">
    <property type="entry name" value="SAMD1-like_WH"/>
</dbReference>
<accession>A0AAN9Z5L0</accession>
<keyword evidence="8" id="KW-0832">Ubl conjugation</keyword>
<proteinExistence type="predicted"/>
<comment type="caution">
    <text evidence="13">The sequence shown here is derived from an EMBL/GenBank/DDBJ whole genome shotgun (WGS) entry which is preliminary data.</text>
</comment>
<evidence type="ECO:0000256" key="3">
    <source>
        <dbReference type="ARBA" id="ARBA00022499"/>
    </source>
</evidence>
<evidence type="ECO:0000256" key="11">
    <source>
        <dbReference type="SAM" id="MobiDB-lite"/>
    </source>
</evidence>
<dbReference type="GO" id="GO:0003682">
    <property type="term" value="F:chromatin binding"/>
    <property type="evidence" value="ECO:0007669"/>
    <property type="project" value="TreeGrafter"/>
</dbReference>
<dbReference type="SMART" id="SM00454">
    <property type="entry name" value="SAM"/>
    <property type="match status" value="1"/>
</dbReference>
<dbReference type="Gene3D" id="1.10.150.50">
    <property type="entry name" value="Transcription Factor, Ets-1"/>
    <property type="match status" value="1"/>
</dbReference>
<dbReference type="GO" id="GO:0005634">
    <property type="term" value="C:nucleus"/>
    <property type="evidence" value="ECO:0007669"/>
    <property type="project" value="UniProtKB-SubCell"/>
</dbReference>
<keyword evidence="14" id="KW-1185">Reference proteome</keyword>
<dbReference type="Pfam" id="PF21524">
    <property type="entry name" value="SAMD1_WH"/>
    <property type="match status" value="1"/>
</dbReference>
<feature type="region of interest" description="Disordered" evidence="11">
    <location>
        <begin position="1"/>
        <end position="26"/>
    </location>
</feature>